<dbReference type="EMBL" id="NMUJ01000003">
    <property type="protein sequence ID" value="OYV03561.1"/>
    <property type="molecule type" value="Genomic_DNA"/>
</dbReference>
<comment type="similarity">
    <text evidence="1 5">Belongs to the peptidase S8 family.</text>
</comment>
<keyword evidence="3" id="KW-0378">Hydrolase</keyword>
<evidence type="ECO:0000256" key="3">
    <source>
        <dbReference type="ARBA" id="ARBA00022801"/>
    </source>
</evidence>
<dbReference type="PANTHER" id="PTHR43806">
    <property type="entry name" value="PEPTIDASE S8"/>
    <property type="match status" value="1"/>
</dbReference>
<accession>A0A257LXV2</accession>
<dbReference type="InterPro" id="IPR000209">
    <property type="entry name" value="Peptidase_S8/S53_dom"/>
</dbReference>
<name>A0A257LXV2_UNCW3</name>
<dbReference type="Proteomes" id="UP000216312">
    <property type="component" value="Unassembled WGS sequence"/>
</dbReference>
<evidence type="ECO:0000313" key="8">
    <source>
        <dbReference type="Proteomes" id="UP000216312"/>
    </source>
</evidence>
<evidence type="ECO:0000259" key="6">
    <source>
        <dbReference type="Pfam" id="PF00082"/>
    </source>
</evidence>
<dbReference type="Gene3D" id="3.40.50.200">
    <property type="entry name" value="Peptidase S8/S53 domain"/>
    <property type="match status" value="1"/>
</dbReference>
<dbReference type="GO" id="GO:0004252">
    <property type="term" value="F:serine-type endopeptidase activity"/>
    <property type="evidence" value="ECO:0007669"/>
    <property type="project" value="InterPro"/>
</dbReference>
<dbReference type="SUPFAM" id="SSF52743">
    <property type="entry name" value="Subtilisin-like"/>
    <property type="match status" value="1"/>
</dbReference>
<dbReference type="GO" id="GO:0006508">
    <property type="term" value="P:proteolysis"/>
    <property type="evidence" value="ECO:0007669"/>
    <property type="project" value="UniProtKB-KW"/>
</dbReference>
<dbReference type="CDD" id="cd07473">
    <property type="entry name" value="Peptidases_S8_Subtilisin_like"/>
    <property type="match status" value="1"/>
</dbReference>
<dbReference type="PROSITE" id="PS00137">
    <property type="entry name" value="SUBTILASE_HIS"/>
    <property type="match status" value="1"/>
</dbReference>
<dbReference type="Gene3D" id="2.60.40.10">
    <property type="entry name" value="Immunoglobulins"/>
    <property type="match status" value="1"/>
</dbReference>
<dbReference type="InterPro" id="IPR036852">
    <property type="entry name" value="Peptidase_S8/S53_dom_sf"/>
</dbReference>
<protein>
    <recommendedName>
        <fullName evidence="6">Peptidase S8/S53 domain-containing protein</fullName>
    </recommendedName>
</protein>
<comment type="caution">
    <text evidence="5">Lacks conserved residue(s) required for the propagation of feature annotation.</text>
</comment>
<evidence type="ECO:0000256" key="4">
    <source>
        <dbReference type="ARBA" id="ARBA00022825"/>
    </source>
</evidence>
<feature type="domain" description="Peptidase S8/S53" evidence="6">
    <location>
        <begin position="139"/>
        <end position="411"/>
    </location>
</feature>
<proteinExistence type="inferred from homology"/>
<reference evidence="8" key="1">
    <citation type="submission" date="2017-07" db="EMBL/GenBank/DDBJ databases">
        <title>Novel pathways for hydrocarbon cycling and metabolic interdependencies in hydrothermal sediment communities.</title>
        <authorList>
            <person name="Dombrowski N."/>
            <person name="Seitz K."/>
            <person name="Teske A."/>
            <person name="Baker B."/>
        </authorList>
    </citation>
    <scope>NUCLEOTIDE SEQUENCE [LARGE SCALE GENOMIC DNA]</scope>
</reference>
<evidence type="ECO:0000256" key="1">
    <source>
        <dbReference type="ARBA" id="ARBA00011073"/>
    </source>
</evidence>
<dbReference type="PROSITE" id="PS00138">
    <property type="entry name" value="SUBTILASE_SER"/>
    <property type="match status" value="1"/>
</dbReference>
<dbReference type="InterPro" id="IPR034204">
    <property type="entry name" value="PfSUB1-like_cat_dom"/>
</dbReference>
<comment type="caution">
    <text evidence="7">The sequence shown here is derived from an EMBL/GenBank/DDBJ whole genome shotgun (WGS) entry which is preliminary data.</text>
</comment>
<keyword evidence="2" id="KW-0645">Protease</keyword>
<dbReference type="InterPro" id="IPR023828">
    <property type="entry name" value="Peptidase_S8_Ser-AS"/>
</dbReference>
<evidence type="ECO:0000256" key="2">
    <source>
        <dbReference type="ARBA" id="ARBA00022670"/>
    </source>
</evidence>
<dbReference type="InterPro" id="IPR013783">
    <property type="entry name" value="Ig-like_fold"/>
</dbReference>
<dbReference type="PANTHER" id="PTHR43806:SF11">
    <property type="entry name" value="CEREVISIN-RELATED"/>
    <property type="match status" value="1"/>
</dbReference>
<dbReference type="InterPro" id="IPR015500">
    <property type="entry name" value="Peptidase_S8_subtilisin-rel"/>
</dbReference>
<dbReference type="InterPro" id="IPR022398">
    <property type="entry name" value="Peptidase_S8_His-AS"/>
</dbReference>
<gene>
    <name evidence="7" type="ORF">CGW93_00575</name>
</gene>
<dbReference type="Pfam" id="PF00082">
    <property type="entry name" value="Peptidase_S8"/>
    <property type="match status" value="1"/>
</dbReference>
<organism evidence="7 8">
    <name type="scientific">candidate division WOR-3 bacterium 4484_18</name>
    <dbReference type="NCBI Taxonomy" id="2020626"/>
    <lineage>
        <taxon>Bacteria</taxon>
        <taxon>Bacteria division WOR-3</taxon>
    </lineage>
</organism>
<dbReference type="PRINTS" id="PR00723">
    <property type="entry name" value="SUBTILISIN"/>
</dbReference>
<keyword evidence="4" id="KW-0720">Serine protease</keyword>
<evidence type="ECO:0000256" key="5">
    <source>
        <dbReference type="PROSITE-ProRule" id="PRU01240"/>
    </source>
</evidence>
<sequence>MFLFILMILGITQYVADELVIKVDELIAEQLKHGDITALLPAGVEIEKLEPLFPGMHTKKGGELLDRCFRLKLGRKEILDPAMAKLKALPEVEDVQPIAIHEFDILPNDPGFSNQWYLHQTTDHDIDAPEAWDTTTGSNTVVVAVVETGIQYTHEDLVDNIWDNPNEIPNNGVDDDANGYVDDTLGWDFVDGQMGSYSWWPGEDSLTEDNEPLDFNGHGTHVAGIIGAVTNNNIGVAGVNWDVKIMCLRVGGSVNVGGQERGVLRTSWAAKAIVYAVDEGAHIVNCSFGTSASGGLPYAAWYAEQNGVLIVHSAGNENSETADYFGTRDEILNVAATDSSDQKASFSNYGDWVDVSAPGTYIYSTYSRCGTIRYCDTGYTYMSGTSMATPVVAGIAALVKARQPSWTSKHLYARVYGMVDTIDHLNPSYEGRLGSGRVNAYHAVNFASTFNPQIDADTIRVIYTYTPKATVIDSIYNHTYYRDRRSSSWTTPDYYVAAKLTPRCHPCTVDSIEIRFYVYNGEPSDSDTVFIWTDSGGEPGTLLRSVVWDIPESSDWYLQTVRIDPPITIDTGSFWAGYRAFAIGNNKLKLVTDTSVRYPVEGINKYSSDRQTWYTFIDQNGNERDFIITAFVRYGGKIDSGWVKNVGNFTLRVASSATQDTNWIIGWQPRRFEIEPGESLAIHVEVDTTLSDGTYSGSITLYTNDPDGNPFLLPVEYTVSPVGIAERVEPFRVPELVVYPTIGVGVFHIKYSVAHKCRLTVYDVVGRKLYSIPVERTGSHVWMVSSDFKPGVYFIHLEGTTLVSKVILLR</sequence>
<evidence type="ECO:0000313" key="7">
    <source>
        <dbReference type="EMBL" id="OYV03561.1"/>
    </source>
</evidence>
<dbReference type="InterPro" id="IPR050131">
    <property type="entry name" value="Peptidase_S8_subtilisin-like"/>
</dbReference>
<dbReference type="AlphaFoldDB" id="A0A257LXV2"/>
<dbReference type="PROSITE" id="PS51892">
    <property type="entry name" value="SUBTILASE"/>
    <property type="match status" value="1"/>
</dbReference>